<gene>
    <name evidence="1" type="ORF">WN55_01834</name>
</gene>
<dbReference type="EMBL" id="KQ434890">
    <property type="protein sequence ID" value="KZC10405.1"/>
    <property type="molecule type" value="Genomic_DNA"/>
</dbReference>
<name>A0A154PEX6_DUFNO</name>
<protein>
    <submittedName>
        <fullName evidence="1">Uncharacterized protein</fullName>
    </submittedName>
</protein>
<dbReference type="AlphaFoldDB" id="A0A154PEX6"/>
<dbReference type="Proteomes" id="UP000076502">
    <property type="component" value="Unassembled WGS sequence"/>
</dbReference>
<keyword evidence="2" id="KW-1185">Reference proteome</keyword>
<sequence>MYPAYSLQSFLVEFLAVFPLYPLQQGNRREILSVYVYVRDAIAGKFGCFARVLETTRTEVEARASG</sequence>
<organism evidence="1 2">
    <name type="scientific">Dufourea novaeangliae</name>
    <name type="common">Sweat bee</name>
    <dbReference type="NCBI Taxonomy" id="178035"/>
    <lineage>
        <taxon>Eukaryota</taxon>
        <taxon>Metazoa</taxon>
        <taxon>Ecdysozoa</taxon>
        <taxon>Arthropoda</taxon>
        <taxon>Hexapoda</taxon>
        <taxon>Insecta</taxon>
        <taxon>Pterygota</taxon>
        <taxon>Neoptera</taxon>
        <taxon>Endopterygota</taxon>
        <taxon>Hymenoptera</taxon>
        <taxon>Apocrita</taxon>
        <taxon>Aculeata</taxon>
        <taxon>Apoidea</taxon>
        <taxon>Anthophila</taxon>
        <taxon>Halictidae</taxon>
        <taxon>Rophitinae</taxon>
        <taxon>Dufourea</taxon>
    </lineage>
</organism>
<evidence type="ECO:0000313" key="2">
    <source>
        <dbReference type="Proteomes" id="UP000076502"/>
    </source>
</evidence>
<evidence type="ECO:0000313" key="1">
    <source>
        <dbReference type="EMBL" id="KZC10405.1"/>
    </source>
</evidence>
<accession>A0A154PEX6</accession>
<reference evidence="1 2" key="1">
    <citation type="submission" date="2015-07" db="EMBL/GenBank/DDBJ databases">
        <title>The genome of Dufourea novaeangliae.</title>
        <authorList>
            <person name="Pan H."/>
            <person name="Kapheim K."/>
        </authorList>
    </citation>
    <scope>NUCLEOTIDE SEQUENCE [LARGE SCALE GENOMIC DNA]</scope>
    <source>
        <strain evidence="1">0120121106</strain>
        <tissue evidence="1">Whole body</tissue>
    </source>
</reference>
<proteinExistence type="predicted"/>